<dbReference type="SMART" id="SM00382">
    <property type="entry name" value="AAA"/>
    <property type="match status" value="1"/>
</dbReference>
<dbReference type="Pfam" id="PF00874">
    <property type="entry name" value="PRD"/>
    <property type="match status" value="1"/>
</dbReference>
<protein>
    <submittedName>
        <fullName evidence="8">PTS sugar transporter subunit IIA</fullName>
    </submittedName>
</protein>
<dbReference type="PROSITE" id="PS00675">
    <property type="entry name" value="SIGMA54_INTERACT_1"/>
    <property type="match status" value="1"/>
</dbReference>
<dbReference type="EMBL" id="MPUJ01000012">
    <property type="protein sequence ID" value="ONK03090.1"/>
    <property type="molecule type" value="Genomic_DNA"/>
</dbReference>
<sequence>MALSAKDKLFQSIITHYASNAHGFTALDCADFIQVSRSVISHYLNRLCDEGKLHKKNTRPVRFYVETRHPKTEPEISVPPKHDDVFSELIGAGGSLEKTISSCRAAVNYPGRGLPILISGESGVGKSHLAAIIHRYAQDRGIVALDKPLVELNCADYANNPELLSATLFGYIKGAFTGADRDKKGAFDDADGSFLFLDEVHRLSAENQEKLFLFMDKGYFYRLGDNRTRQSAAIRFIFATTENVDTVLLNTFRRRIPVRIALPNFISRPLTERVAQVEYFLRREARDLNCDIHMDSLLMHLLVASPVRGNIGELKNQIRVMCASAWNESQHSEYIALQSPQPGQMSGETLVFSARKFSTSLDVSSLLPKAMRDDVIFKEFCHSGNTLLLNRKLEHLLTTLNCTVQQDELYCGYIWQNTMRAINELENQTGIECNADYRKTVWLCLHYAMSNTWEEQHINELSSITDYVSSKARLLALECVSLLKKQVTNTDYPLLMPLLSCAMNKLSGEDDLIQGVIVSHGRSTASSIAGVANQLTGGYYFKAFDMPNSTSTREIIDMLIAHLDSIKQRAGLIILVDMGSLKEIYEEIKLHLHGELLVINNVSTAMALDIASKIQHRLPMEEIIDSVKGAYEVETRYYAGMLPGNKIIISCISGEGISRKLKDIVFRYLASDAIDIVTMEYDDLKYKLSQADPALNGTRLVITTTDLDAGYIPIISVEQLIKEKVDILHRDYFTNLLVPGGMEPMIDEVVKLFTVEGVAGRLNFLNPVIIIDEVEAVIKQYEFFYKIHFESYLRINLFMHIALMIERVMVNTGMCHRDDSELTAEQLAFVEVHDTFFQVLNRKYHIVVPLTEVLMIYEIMEPWISSDPALS</sequence>
<keyword evidence="3" id="KW-0067">ATP-binding</keyword>
<dbReference type="InterPro" id="IPR004701">
    <property type="entry name" value="PTS_EIIA_man-typ"/>
</dbReference>
<dbReference type="InterPro" id="IPR002078">
    <property type="entry name" value="Sigma_54_int"/>
</dbReference>
<keyword evidence="4" id="KW-0238">DNA-binding</keyword>
<dbReference type="PROSITE" id="PS51096">
    <property type="entry name" value="PTS_EIIA_TYPE_4"/>
    <property type="match status" value="1"/>
</dbReference>
<dbReference type="InterPro" id="IPR036634">
    <property type="entry name" value="PRD_sf"/>
</dbReference>
<dbReference type="InterPro" id="IPR027417">
    <property type="entry name" value="P-loop_NTPase"/>
</dbReference>
<evidence type="ECO:0000256" key="2">
    <source>
        <dbReference type="ARBA" id="ARBA00022741"/>
    </source>
</evidence>
<gene>
    <name evidence="8" type="ORF">BSK71_16410</name>
</gene>
<dbReference type="RefSeq" id="WP_039363087.1">
    <property type="nucleotide sequence ID" value="NZ_CP097896.1"/>
</dbReference>
<dbReference type="InterPro" id="IPR036662">
    <property type="entry name" value="PTS_EIIA_man-typ_sf"/>
</dbReference>
<dbReference type="Proteomes" id="UP000189286">
    <property type="component" value="Unassembled WGS sequence"/>
</dbReference>
<dbReference type="Pfam" id="PF03610">
    <property type="entry name" value="EIIA-man"/>
    <property type="match status" value="1"/>
</dbReference>
<dbReference type="Pfam" id="PF00158">
    <property type="entry name" value="Sigma54_activat"/>
    <property type="match status" value="1"/>
</dbReference>
<dbReference type="InterPro" id="IPR003593">
    <property type="entry name" value="AAA+_ATPase"/>
</dbReference>
<dbReference type="PANTHER" id="PTHR32071">
    <property type="entry name" value="TRANSCRIPTIONAL REGULATORY PROTEIN"/>
    <property type="match status" value="1"/>
</dbReference>
<dbReference type="CDD" id="cd00009">
    <property type="entry name" value="AAA"/>
    <property type="match status" value="1"/>
</dbReference>
<feature type="domain" description="PRD" evidence="7">
    <location>
        <begin position="765"/>
        <end position="870"/>
    </location>
</feature>
<dbReference type="PROSITE" id="PS50045">
    <property type="entry name" value="SIGMA54_INTERACT_4"/>
    <property type="match status" value="1"/>
</dbReference>
<keyword evidence="2" id="KW-0547">Nucleotide-binding</keyword>
<dbReference type="PROSITE" id="PS51372">
    <property type="entry name" value="PRD_2"/>
    <property type="match status" value="1"/>
</dbReference>
<keyword evidence="8" id="KW-0813">Transport</keyword>
<dbReference type="GO" id="GO:0006355">
    <property type="term" value="P:regulation of DNA-templated transcription"/>
    <property type="evidence" value="ECO:0007669"/>
    <property type="project" value="InterPro"/>
</dbReference>
<name>A0A1V2R0N9_9GAMM</name>
<keyword evidence="8" id="KW-0762">Sugar transport</keyword>
<comment type="caution">
    <text evidence="8">The sequence shown here is derived from an EMBL/GenBank/DDBJ whole genome shotgun (WGS) entry which is preliminary data.</text>
</comment>
<accession>A0A1V2R0N9</accession>
<dbReference type="SUPFAM" id="SSF53062">
    <property type="entry name" value="PTS system fructose IIA component-like"/>
    <property type="match status" value="1"/>
</dbReference>
<evidence type="ECO:0000259" key="7">
    <source>
        <dbReference type="PROSITE" id="PS51372"/>
    </source>
</evidence>
<proteinExistence type="predicted"/>
<dbReference type="GO" id="GO:0005524">
    <property type="term" value="F:ATP binding"/>
    <property type="evidence" value="ECO:0007669"/>
    <property type="project" value="UniProtKB-KW"/>
</dbReference>
<dbReference type="Gene3D" id="3.40.50.510">
    <property type="entry name" value="Phosphotransferase system, mannose-type IIA component"/>
    <property type="match status" value="1"/>
</dbReference>
<evidence type="ECO:0000259" key="6">
    <source>
        <dbReference type="PROSITE" id="PS51096"/>
    </source>
</evidence>
<dbReference type="GO" id="GO:0016740">
    <property type="term" value="F:transferase activity"/>
    <property type="evidence" value="ECO:0007669"/>
    <property type="project" value="UniProtKB-KW"/>
</dbReference>
<feature type="domain" description="Sigma-54 factor interaction" evidence="5">
    <location>
        <begin position="89"/>
        <end position="323"/>
    </location>
</feature>
<dbReference type="SUPFAM" id="SSF63520">
    <property type="entry name" value="PTS-regulatory domain, PRD"/>
    <property type="match status" value="1"/>
</dbReference>
<evidence type="ECO:0000256" key="3">
    <source>
        <dbReference type="ARBA" id="ARBA00022840"/>
    </source>
</evidence>
<feature type="domain" description="PTS EIIA type-4" evidence="6">
    <location>
        <begin position="512"/>
        <end position="638"/>
    </location>
</feature>
<dbReference type="InterPro" id="IPR011608">
    <property type="entry name" value="PRD"/>
</dbReference>
<dbReference type="GO" id="GO:0009401">
    <property type="term" value="P:phosphoenolpyruvate-dependent sugar phosphotransferase system"/>
    <property type="evidence" value="ECO:0007669"/>
    <property type="project" value="InterPro"/>
</dbReference>
<dbReference type="InterPro" id="IPR025662">
    <property type="entry name" value="Sigma_54_int_dom_ATP-bd_1"/>
</dbReference>
<evidence type="ECO:0000256" key="1">
    <source>
        <dbReference type="ARBA" id="ARBA00022679"/>
    </source>
</evidence>
<reference evidence="9" key="1">
    <citation type="submission" date="2016-11" db="EMBL/GenBank/DDBJ databases">
        <authorList>
            <person name="Panda P."/>
            <person name="Visnovsky S."/>
            <person name="Pitman A."/>
        </authorList>
    </citation>
    <scope>NUCLEOTIDE SEQUENCE [LARGE SCALE GENOMIC DNA]</scope>
    <source>
        <strain evidence="9">ICMP 9972</strain>
    </source>
</reference>
<dbReference type="InterPro" id="IPR036390">
    <property type="entry name" value="WH_DNA-bd_sf"/>
</dbReference>
<evidence type="ECO:0000256" key="4">
    <source>
        <dbReference type="ARBA" id="ARBA00023125"/>
    </source>
</evidence>
<dbReference type="PANTHER" id="PTHR32071:SF38">
    <property type="entry name" value="PSP OPERON TRANSCRIPTIONAL ACTIVATOR"/>
    <property type="match status" value="1"/>
</dbReference>
<evidence type="ECO:0000259" key="5">
    <source>
        <dbReference type="PROSITE" id="PS50045"/>
    </source>
</evidence>
<evidence type="ECO:0000313" key="8">
    <source>
        <dbReference type="EMBL" id="ONK03090.1"/>
    </source>
</evidence>
<dbReference type="Gene3D" id="3.40.50.300">
    <property type="entry name" value="P-loop containing nucleotide triphosphate hydrolases"/>
    <property type="match status" value="1"/>
</dbReference>
<dbReference type="AlphaFoldDB" id="A0A1V2R0N9"/>
<organism evidence="8 9">
    <name type="scientific">Pectobacterium actinidiae</name>
    <dbReference type="NCBI Taxonomy" id="1507808"/>
    <lineage>
        <taxon>Bacteria</taxon>
        <taxon>Pseudomonadati</taxon>
        <taxon>Pseudomonadota</taxon>
        <taxon>Gammaproteobacteria</taxon>
        <taxon>Enterobacterales</taxon>
        <taxon>Pectobacteriaceae</taxon>
        <taxon>Pectobacterium</taxon>
    </lineage>
</organism>
<dbReference type="SUPFAM" id="SSF46785">
    <property type="entry name" value="Winged helix' DNA-binding domain"/>
    <property type="match status" value="1"/>
</dbReference>
<keyword evidence="1" id="KW-0808">Transferase</keyword>
<dbReference type="SUPFAM" id="SSF52540">
    <property type="entry name" value="P-loop containing nucleoside triphosphate hydrolases"/>
    <property type="match status" value="1"/>
</dbReference>
<dbReference type="OrthoDB" id="9771372at2"/>
<evidence type="ECO:0000313" key="9">
    <source>
        <dbReference type="Proteomes" id="UP000189286"/>
    </source>
</evidence>
<dbReference type="GO" id="GO:0003677">
    <property type="term" value="F:DNA binding"/>
    <property type="evidence" value="ECO:0007669"/>
    <property type="project" value="UniProtKB-KW"/>
</dbReference>
<dbReference type="GO" id="GO:0016020">
    <property type="term" value="C:membrane"/>
    <property type="evidence" value="ECO:0007669"/>
    <property type="project" value="InterPro"/>
</dbReference>